<accession>A0A919RKB6</accession>
<reference evidence="2" key="1">
    <citation type="submission" date="2021-01" db="EMBL/GenBank/DDBJ databases">
        <title>Whole genome shotgun sequence of Sinosporangium siamense NBRC 109515.</title>
        <authorList>
            <person name="Komaki H."/>
            <person name="Tamura T."/>
        </authorList>
    </citation>
    <scope>NUCLEOTIDE SEQUENCE</scope>
    <source>
        <strain evidence="2">NBRC 109515</strain>
    </source>
</reference>
<evidence type="ECO:0000313" key="2">
    <source>
        <dbReference type="EMBL" id="GII95425.1"/>
    </source>
</evidence>
<dbReference type="RefSeq" id="WP_204030495.1">
    <property type="nucleotide sequence ID" value="NZ_BOOW01000036.1"/>
</dbReference>
<keyword evidence="3" id="KW-1185">Reference proteome</keyword>
<keyword evidence="2" id="KW-0413">Isomerase</keyword>
<dbReference type="GO" id="GO:1901135">
    <property type="term" value="P:carbohydrate derivative metabolic process"/>
    <property type="evidence" value="ECO:0007669"/>
    <property type="project" value="InterPro"/>
</dbReference>
<dbReference type="GO" id="GO:0097367">
    <property type="term" value="F:carbohydrate derivative binding"/>
    <property type="evidence" value="ECO:0007669"/>
    <property type="project" value="InterPro"/>
</dbReference>
<proteinExistence type="predicted"/>
<dbReference type="InterPro" id="IPR046348">
    <property type="entry name" value="SIS_dom_sf"/>
</dbReference>
<evidence type="ECO:0000259" key="1">
    <source>
        <dbReference type="PROSITE" id="PS51464"/>
    </source>
</evidence>
<dbReference type="InterPro" id="IPR035461">
    <property type="entry name" value="GmhA/DiaA"/>
</dbReference>
<gene>
    <name evidence="2" type="primary">gmhA_2</name>
    <name evidence="2" type="ORF">Ssi02_56560</name>
</gene>
<dbReference type="InterPro" id="IPR050099">
    <property type="entry name" value="SIS_GmhA/DiaA_subfam"/>
</dbReference>
<dbReference type="AlphaFoldDB" id="A0A919RKB6"/>
<dbReference type="Proteomes" id="UP000606172">
    <property type="component" value="Unassembled WGS sequence"/>
</dbReference>
<protein>
    <submittedName>
        <fullName evidence="2">Phosphoheptose isomerase</fullName>
    </submittedName>
</protein>
<dbReference type="CDD" id="cd05006">
    <property type="entry name" value="SIS_GmhA"/>
    <property type="match status" value="1"/>
</dbReference>
<dbReference type="PANTHER" id="PTHR30390">
    <property type="entry name" value="SEDOHEPTULOSE 7-PHOSPHATE ISOMERASE / DNAA INITIATOR-ASSOCIATING FACTOR FOR REPLICATION INITIATION"/>
    <property type="match status" value="1"/>
</dbReference>
<dbReference type="Gene3D" id="3.40.50.10490">
    <property type="entry name" value="Glucose-6-phosphate isomerase like protein, domain 1"/>
    <property type="match status" value="1"/>
</dbReference>
<organism evidence="2 3">
    <name type="scientific">Sinosporangium siamense</name>
    <dbReference type="NCBI Taxonomy" id="1367973"/>
    <lineage>
        <taxon>Bacteria</taxon>
        <taxon>Bacillati</taxon>
        <taxon>Actinomycetota</taxon>
        <taxon>Actinomycetes</taxon>
        <taxon>Streptosporangiales</taxon>
        <taxon>Streptosporangiaceae</taxon>
        <taxon>Sinosporangium</taxon>
    </lineage>
</organism>
<dbReference type="SUPFAM" id="SSF53697">
    <property type="entry name" value="SIS domain"/>
    <property type="match status" value="1"/>
</dbReference>
<dbReference type="GO" id="GO:0016853">
    <property type="term" value="F:isomerase activity"/>
    <property type="evidence" value="ECO:0007669"/>
    <property type="project" value="UniProtKB-KW"/>
</dbReference>
<comment type="caution">
    <text evidence="2">The sequence shown here is derived from an EMBL/GenBank/DDBJ whole genome shotgun (WGS) entry which is preliminary data.</text>
</comment>
<dbReference type="EMBL" id="BOOW01000036">
    <property type="protein sequence ID" value="GII95425.1"/>
    <property type="molecule type" value="Genomic_DNA"/>
</dbReference>
<dbReference type="Pfam" id="PF13580">
    <property type="entry name" value="SIS_2"/>
    <property type="match status" value="1"/>
</dbReference>
<sequence length="207" mass="21693">MSVAMEDMESAATEAFARREGAGKALAADADKVALACRDMAACFHRGGKLITFGNGQAGTDAAHIAVEFMHPVIIGKRALPAMAISNDPASITEVAAREGYDEVFAHQVAQWAAPDDVALGISPDGQCADVLRGLEVADELGLLTVALTGGYGEAVPESPAVAHVLTARSGDPSVVKEIHVTTYHLLWELVHVFLEQPGLLGPEVIR</sequence>
<dbReference type="PROSITE" id="PS51464">
    <property type="entry name" value="SIS"/>
    <property type="match status" value="1"/>
</dbReference>
<feature type="domain" description="SIS" evidence="1">
    <location>
        <begin position="40"/>
        <end position="203"/>
    </location>
</feature>
<dbReference type="InterPro" id="IPR001347">
    <property type="entry name" value="SIS_dom"/>
</dbReference>
<evidence type="ECO:0000313" key="3">
    <source>
        <dbReference type="Proteomes" id="UP000606172"/>
    </source>
</evidence>
<name>A0A919RKB6_9ACTN</name>